<dbReference type="Pfam" id="PF02452">
    <property type="entry name" value="PemK_toxin"/>
    <property type="match status" value="1"/>
</dbReference>
<feature type="non-terminal residue" evidence="1">
    <location>
        <position position="42"/>
    </location>
</feature>
<dbReference type="GO" id="GO:0003677">
    <property type="term" value="F:DNA binding"/>
    <property type="evidence" value="ECO:0007669"/>
    <property type="project" value="InterPro"/>
</dbReference>
<dbReference type="SUPFAM" id="SSF50118">
    <property type="entry name" value="Cell growth inhibitor/plasmid maintenance toxic component"/>
    <property type="match status" value="1"/>
</dbReference>
<organism evidence="1">
    <name type="scientific">Thermococcus litoralis</name>
    <dbReference type="NCBI Taxonomy" id="2265"/>
    <lineage>
        <taxon>Archaea</taxon>
        <taxon>Methanobacteriati</taxon>
        <taxon>Methanobacteriota</taxon>
        <taxon>Thermococci</taxon>
        <taxon>Thermococcales</taxon>
        <taxon>Thermococcaceae</taxon>
        <taxon>Thermococcus</taxon>
    </lineage>
</organism>
<dbReference type="InterPro" id="IPR003477">
    <property type="entry name" value="PemK-like"/>
</dbReference>
<evidence type="ECO:0000313" key="1">
    <source>
        <dbReference type="EMBL" id="HHI01350.1"/>
    </source>
</evidence>
<protein>
    <submittedName>
        <fullName evidence="1">Type II toxin-antitoxin system PemK/MazF family toxin</fullName>
    </submittedName>
</protein>
<accession>A0A7C5PA65</accession>
<dbReference type="EMBL" id="DRTU01000315">
    <property type="protein sequence ID" value="HHI01350.1"/>
    <property type="molecule type" value="Genomic_DNA"/>
</dbReference>
<reference evidence="1" key="1">
    <citation type="journal article" date="2020" name="mSystems">
        <title>Genome- and Community-Level Interaction Insights into Carbon Utilization and Element Cycling Functions of Hydrothermarchaeota in Hydrothermal Sediment.</title>
        <authorList>
            <person name="Zhou Z."/>
            <person name="Liu Y."/>
            <person name="Xu W."/>
            <person name="Pan J."/>
            <person name="Luo Z.H."/>
            <person name="Li M."/>
        </authorList>
    </citation>
    <scope>NUCLEOTIDE SEQUENCE [LARGE SCALE GENOMIC DNA]</scope>
    <source>
        <strain evidence="1">HyVt-93</strain>
    </source>
</reference>
<dbReference type="InterPro" id="IPR011067">
    <property type="entry name" value="Plasmid_toxin/cell-grow_inhib"/>
</dbReference>
<dbReference type="AlphaFoldDB" id="A0A7C5PA65"/>
<comment type="caution">
    <text evidence="1">The sequence shown here is derived from an EMBL/GenBank/DDBJ whole genome shotgun (WGS) entry which is preliminary data.</text>
</comment>
<proteinExistence type="predicted"/>
<sequence length="42" mass="4850">MEFRQGEIVLLPFPFDDLTKAKTRPALIVSSNRFNQISRTVI</sequence>
<dbReference type="Proteomes" id="UP000886217">
    <property type="component" value="Unassembled WGS sequence"/>
</dbReference>
<name>A0A7C5PA65_THELI</name>
<dbReference type="Gene3D" id="2.30.30.110">
    <property type="match status" value="1"/>
</dbReference>
<gene>
    <name evidence="1" type="ORF">ENL40_07830</name>
</gene>